<dbReference type="PROSITE" id="PS50110">
    <property type="entry name" value="RESPONSE_REGULATORY"/>
    <property type="match status" value="1"/>
</dbReference>
<keyword evidence="1 6" id="KW-0597">Phosphoprotein</keyword>
<dbReference type="AlphaFoldDB" id="A0A8E1C423"/>
<evidence type="ECO:0000259" key="8">
    <source>
        <dbReference type="PROSITE" id="PS50110"/>
    </source>
</evidence>
<feature type="domain" description="Response regulatory" evidence="8">
    <location>
        <begin position="4"/>
        <end position="118"/>
    </location>
</feature>
<dbReference type="SUPFAM" id="SSF46894">
    <property type="entry name" value="C-terminal effector domain of the bipartite response regulators"/>
    <property type="match status" value="1"/>
</dbReference>
<organism evidence="9 10">
    <name type="scientific">Sphingobium indicum F2</name>
    <dbReference type="NCBI Taxonomy" id="1450518"/>
    <lineage>
        <taxon>Bacteria</taxon>
        <taxon>Pseudomonadati</taxon>
        <taxon>Pseudomonadota</taxon>
        <taxon>Alphaproteobacteria</taxon>
        <taxon>Sphingomonadales</taxon>
        <taxon>Sphingomonadaceae</taxon>
        <taxon>Sphingobium</taxon>
    </lineage>
</organism>
<dbReference type="SUPFAM" id="SSF52172">
    <property type="entry name" value="CheY-like"/>
    <property type="match status" value="1"/>
</dbReference>
<keyword evidence="2" id="KW-0902">Two-component regulatory system</keyword>
<evidence type="ECO:0000256" key="1">
    <source>
        <dbReference type="ARBA" id="ARBA00022553"/>
    </source>
</evidence>
<dbReference type="InterPro" id="IPR001789">
    <property type="entry name" value="Sig_transdc_resp-reg_receiver"/>
</dbReference>
<proteinExistence type="predicted"/>
<dbReference type="InterPro" id="IPR000792">
    <property type="entry name" value="Tscrpt_reg_LuxR_C"/>
</dbReference>
<dbReference type="CDD" id="cd06170">
    <property type="entry name" value="LuxR_C_like"/>
    <property type="match status" value="1"/>
</dbReference>
<dbReference type="Proteomes" id="UP000028135">
    <property type="component" value="Unassembled WGS sequence"/>
</dbReference>
<evidence type="ECO:0000256" key="6">
    <source>
        <dbReference type="PROSITE-ProRule" id="PRU00169"/>
    </source>
</evidence>
<gene>
    <name evidence="9" type="ORF">AL00_03360</name>
</gene>
<dbReference type="Gene3D" id="3.40.50.2300">
    <property type="match status" value="1"/>
</dbReference>
<evidence type="ECO:0000313" key="10">
    <source>
        <dbReference type="Proteomes" id="UP000028135"/>
    </source>
</evidence>
<dbReference type="GO" id="GO:0032993">
    <property type="term" value="C:protein-DNA complex"/>
    <property type="evidence" value="ECO:0007669"/>
    <property type="project" value="TreeGrafter"/>
</dbReference>
<evidence type="ECO:0000256" key="4">
    <source>
        <dbReference type="ARBA" id="ARBA00023125"/>
    </source>
</evidence>
<dbReference type="InterPro" id="IPR016032">
    <property type="entry name" value="Sig_transdc_resp-reg_C-effctor"/>
</dbReference>
<sequence length="296" mass="31600">MTAKILIVDDDPDSRDMLRRMVEGEGWDAILAASGEEALALAEGADLVLMDAVMPGMGGFDGCRQLKAEPATAHLPVIFMTGLTETADVLRGLEAGGVDYVTKPLVLEVLVARIAVHLGNARLARRALAALDHAGGRIMVADEAGGIKWATDQTRQFLEELGPAVTAQVESAMRTLAARNAPGQRSLVIPIDGGRLTVTARGENGSGEAMFHLSRTIEDGEIVDLQEAFGLTRREAEVLLWISRGKSNRDASEILNISARTVNKHLEQIFVKMGVENRAAAAAAATRVTLDASDQR</sequence>
<evidence type="ECO:0000256" key="5">
    <source>
        <dbReference type="ARBA" id="ARBA00023163"/>
    </source>
</evidence>
<dbReference type="PANTHER" id="PTHR48111:SF1">
    <property type="entry name" value="TWO-COMPONENT RESPONSE REGULATOR ORR33"/>
    <property type="match status" value="1"/>
</dbReference>
<dbReference type="SMART" id="SM00421">
    <property type="entry name" value="HTH_LUXR"/>
    <property type="match status" value="1"/>
</dbReference>
<protein>
    <submittedName>
        <fullName evidence="9">LuxR family transcriptional regulator</fullName>
    </submittedName>
</protein>
<keyword evidence="4" id="KW-0238">DNA-binding</keyword>
<evidence type="ECO:0000259" key="7">
    <source>
        <dbReference type="PROSITE" id="PS50043"/>
    </source>
</evidence>
<feature type="modified residue" description="4-aspartylphosphate" evidence="6">
    <location>
        <position position="51"/>
    </location>
</feature>
<dbReference type="PRINTS" id="PR00038">
    <property type="entry name" value="HTHLUXR"/>
</dbReference>
<keyword evidence="3" id="KW-0805">Transcription regulation</keyword>
<dbReference type="InterPro" id="IPR039420">
    <property type="entry name" value="WalR-like"/>
</dbReference>
<evidence type="ECO:0000256" key="2">
    <source>
        <dbReference type="ARBA" id="ARBA00023012"/>
    </source>
</evidence>
<dbReference type="GO" id="GO:0000976">
    <property type="term" value="F:transcription cis-regulatory region binding"/>
    <property type="evidence" value="ECO:0007669"/>
    <property type="project" value="TreeGrafter"/>
</dbReference>
<evidence type="ECO:0000313" key="9">
    <source>
        <dbReference type="EMBL" id="KER37895.1"/>
    </source>
</evidence>
<accession>A0A8E1C423</accession>
<reference evidence="9 10" key="1">
    <citation type="submission" date="2014-05" db="EMBL/GenBank/DDBJ databases">
        <title>Genome Announcement of Sphingobium lucknowense F2.</title>
        <authorList>
            <person name="Lal R."/>
            <person name="Negi V."/>
            <person name="Lata P."/>
            <person name="Sangwan N."/>
            <person name="Gupta S.K."/>
            <person name="Rao D.L.N."/>
            <person name="Das S."/>
        </authorList>
    </citation>
    <scope>NUCLEOTIDE SEQUENCE [LARGE SCALE GENOMIC DNA]</scope>
    <source>
        <strain evidence="9 10">F2</strain>
    </source>
</reference>
<dbReference type="InterPro" id="IPR011006">
    <property type="entry name" value="CheY-like_superfamily"/>
</dbReference>
<dbReference type="PROSITE" id="PS50043">
    <property type="entry name" value="HTH_LUXR_2"/>
    <property type="match status" value="1"/>
</dbReference>
<dbReference type="GO" id="GO:0000156">
    <property type="term" value="F:phosphorelay response regulator activity"/>
    <property type="evidence" value="ECO:0007669"/>
    <property type="project" value="TreeGrafter"/>
</dbReference>
<evidence type="ECO:0000256" key="3">
    <source>
        <dbReference type="ARBA" id="ARBA00023015"/>
    </source>
</evidence>
<dbReference type="PANTHER" id="PTHR48111">
    <property type="entry name" value="REGULATOR OF RPOS"/>
    <property type="match status" value="1"/>
</dbReference>
<feature type="domain" description="HTH luxR-type" evidence="7">
    <location>
        <begin position="224"/>
        <end position="289"/>
    </location>
</feature>
<dbReference type="RefSeq" id="WP_020819127.1">
    <property type="nucleotide sequence ID" value="NZ_JANF02000007.1"/>
</dbReference>
<dbReference type="SMART" id="SM00448">
    <property type="entry name" value="REC"/>
    <property type="match status" value="1"/>
</dbReference>
<dbReference type="Pfam" id="PF00196">
    <property type="entry name" value="GerE"/>
    <property type="match status" value="1"/>
</dbReference>
<dbReference type="GO" id="GO:0005829">
    <property type="term" value="C:cytosol"/>
    <property type="evidence" value="ECO:0007669"/>
    <property type="project" value="TreeGrafter"/>
</dbReference>
<dbReference type="EMBL" id="JANF02000007">
    <property type="protein sequence ID" value="KER37895.1"/>
    <property type="molecule type" value="Genomic_DNA"/>
</dbReference>
<name>A0A8E1C423_9SPHN</name>
<dbReference type="Gene3D" id="1.10.10.10">
    <property type="entry name" value="Winged helix-like DNA-binding domain superfamily/Winged helix DNA-binding domain"/>
    <property type="match status" value="1"/>
</dbReference>
<keyword evidence="5" id="KW-0804">Transcription</keyword>
<dbReference type="Pfam" id="PF00072">
    <property type="entry name" value="Response_reg"/>
    <property type="match status" value="1"/>
</dbReference>
<dbReference type="GO" id="GO:0006355">
    <property type="term" value="P:regulation of DNA-templated transcription"/>
    <property type="evidence" value="ECO:0007669"/>
    <property type="project" value="InterPro"/>
</dbReference>
<comment type="caution">
    <text evidence="9">The sequence shown here is derived from an EMBL/GenBank/DDBJ whole genome shotgun (WGS) entry which is preliminary data.</text>
</comment>
<dbReference type="InterPro" id="IPR036388">
    <property type="entry name" value="WH-like_DNA-bd_sf"/>
</dbReference>